<dbReference type="InterPro" id="IPR052736">
    <property type="entry name" value="Stf3_sulfotransferase"/>
</dbReference>
<name>A0A7W6WJJ6_9PROT</name>
<dbReference type="EMBL" id="JACIGI010000003">
    <property type="protein sequence ID" value="MBB4284744.1"/>
    <property type="molecule type" value="Genomic_DNA"/>
</dbReference>
<dbReference type="Proteomes" id="UP000555728">
    <property type="component" value="Unassembled WGS sequence"/>
</dbReference>
<dbReference type="InterPro" id="IPR027417">
    <property type="entry name" value="P-loop_NTPase"/>
</dbReference>
<evidence type="ECO:0000256" key="2">
    <source>
        <dbReference type="SAM" id="Phobius"/>
    </source>
</evidence>
<evidence type="ECO:0000313" key="3">
    <source>
        <dbReference type="EMBL" id="MBB4284744.1"/>
    </source>
</evidence>
<dbReference type="PANTHER" id="PTHR36451">
    <property type="entry name" value="PAPS-DEPENDENT SULFOTRANSFERASE STF3"/>
    <property type="match status" value="1"/>
</dbReference>
<feature type="transmembrane region" description="Helical" evidence="2">
    <location>
        <begin position="157"/>
        <end position="180"/>
    </location>
</feature>
<proteinExistence type="predicted"/>
<organism evidence="3 4">
    <name type="scientific">Roseospira goensis</name>
    <dbReference type="NCBI Taxonomy" id="391922"/>
    <lineage>
        <taxon>Bacteria</taxon>
        <taxon>Pseudomonadati</taxon>
        <taxon>Pseudomonadota</taxon>
        <taxon>Alphaproteobacteria</taxon>
        <taxon>Rhodospirillales</taxon>
        <taxon>Rhodospirillaceae</taxon>
        <taxon>Roseospira</taxon>
    </lineage>
</organism>
<keyword evidence="2" id="KW-0472">Membrane</keyword>
<feature type="transmembrane region" description="Helical" evidence="2">
    <location>
        <begin position="30"/>
        <end position="53"/>
    </location>
</feature>
<accession>A0A7W6WJJ6</accession>
<evidence type="ECO:0000256" key="1">
    <source>
        <dbReference type="SAM" id="MobiDB-lite"/>
    </source>
</evidence>
<gene>
    <name evidence="3" type="ORF">GGD88_000455</name>
</gene>
<sequence>MADSLTRYGAVVRAALRAPAGRRWPSARRVVVMLGFLPLFTLVQVGHWVALLLDEVLFPGYRRVPVRAPLFVLGVPRSGTTLLHRVLSRDPNLTTFRTWECLLAPSITQRMVIRGLARVDRAVGRPCGRLLAALERGVFGTLDDVHAMDLSAPEEDYLALLPAMACFILVVPFPAAAPLWRLGTADRDMPAGERDRLMAFYRGLLQRHLYVHGADRRLLSKNAAFAGLAGSLATTFPDGMFIRCDRDARAVVPSQLSAIQGGVRLFASDPENQVFTPRMTELLRFYYANLARTLPAGGGPRHVTLDMNSLKEDLAGTVQGVYRTLDLPLDPTFADALAEEAAAARAYRSRHRYTANAFGLDETAIAATFAPVQDRNGPASGTQSPDRGADAPHHPTGRRGAAPAPSALAGQQGS</sequence>
<keyword evidence="4" id="KW-1185">Reference proteome</keyword>
<dbReference type="RefSeq" id="WP_184431301.1">
    <property type="nucleotide sequence ID" value="NZ_JACIGI010000003.1"/>
</dbReference>
<keyword evidence="2" id="KW-0812">Transmembrane</keyword>
<dbReference type="PANTHER" id="PTHR36451:SF1">
    <property type="entry name" value="OMEGA-HYDROXY-BETA-DIHYDROMENAQUINONE-9 SULFOTRANSFERASE STF3"/>
    <property type="match status" value="1"/>
</dbReference>
<dbReference type="SUPFAM" id="SSF52540">
    <property type="entry name" value="P-loop containing nucleoside triphosphate hydrolases"/>
    <property type="match status" value="1"/>
</dbReference>
<dbReference type="Gene3D" id="3.40.50.300">
    <property type="entry name" value="P-loop containing nucleotide triphosphate hydrolases"/>
    <property type="match status" value="1"/>
</dbReference>
<comment type="caution">
    <text evidence="3">The sequence shown here is derived from an EMBL/GenBank/DDBJ whole genome shotgun (WGS) entry which is preliminary data.</text>
</comment>
<protein>
    <recommendedName>
        <fullName evidence="5">Sulfotransferase</fullName>
    </recommendedName>
</protein>
<dbReference type="AlphaFoldDB" id="A0A7W6WJJ6"/>
<reference evidence="3 4" key="1">
    <citation type="submission" date="2020-08" db="EMBL/GenBank/DDBJ databases">
        <title>Genome sequencing of Purple Non-Sulfur Bacteria from various extreme environments.</title>
        <authorList>
            <person name="Mayer M."/>
        </authorList>
    </citation>
    <scope>NUCLEOTIDE SEQUENCE [LARGE SCALE GENOMIC DNA]</scope>
    <source>
        <strain evidence="3 4">JA135</strain>
    </source>
</reference>
<dbReference type="Pfam" id="PF13469">
    <property type="entry name" value="Sulfotransfer_3"/>
    <property type="match status" value="1"/>
</dbReference>
<feature type="region of interest" description="Disordered" evidence="1">
    <location>
        <begin position="373"/>
        <end position="414"/>
    </location>
</feature>
<evidence type="ECO:0000313" key="4">
    <source>
        <dbReference type="Proteomes" id="UP000555728"/>
    </source>
</evidence>
<keyword evidence="2" id="KW-1133">Transmembrane helix</keyword>
<evidence type="ECO:0008006" key="5">
    <source>
        <dbReference type="Google" id="ProtNLM"/>
    </source>
</evidence>